<evidence type="ECO:0000313" key="2">
    <source>
        <dbReference type="EMBL" id="GAA4668974.1"/>
    </source>
</evidence>
<dbReference type="InterPro" id="IPR017517">
    <property type="entry name" value="Maleyloyr_isom"/>
</dbReference>
<feature type="domain" description="Mycothiol-dependent maleylpyruvate isomerase metal-binding" evidence="1">
    <location>
        <begin position="35"/>
        <end position="150"/>
    </location>
</feature>
<keyword evidence="3" id="KW-1185">Reference proteome</keyword>
<dbReference type="EMBL" id="BAABIM010000001">
    <property type="protein sequence ID" value="GAA4668974.1"/>
    <property type="molecule type" value="Genomic_DNA"/>
</dbReference>
<dbReference type="Pfam" id="PF11716">
    <property type="entry name" value="MDMPI_N"/>
    <property type="match status" value="1"/>
</dbReference>
<comment type="caution">
    <text evidence="2">The sequence shown here is derived from an EMBL/GenBank/DDBJ whole genome shotgun (WGS) entry which is preliminary data.</text>
</comment>
<evidence type="ECO:0000313" key="3">
    <source>
        <dbReference type="Proteomes" id="UP001500621"/>
    </source>
</evidence>
<dbReference type="InterPro" id="IPR024344">
    <property type="entry name" value="MDMPI_metal-binding"/>
</dbReference>
<dbReference type="InterPro" id="IPR034660">
    <property type="entry name" value="DinB/YfiT-like"/>
</dbReference>
<gene>
    <name evidence="2" type="ORF">GCM10023226_01390</name>
</gene>
<accession>A0ABP8VRK5</accession>
<reference evidence="3" key="1">
    <citation type="journal article" date="2019" name="Int. J. Syst. Evol. Microbiol.">
        <title>The Global Catalogue of Microorganisms (GCM) 10K type strain sequencing project: providing services to taxonomists for standard genome sequencing and annotation.</title>
        <authorList>
            <consortium name="The Broad Institute Genomics Platform"/>
            <consortium name="The Broad Institute Genome Sequencing Center for Infectious Disease"/>
            <person name="Wu L."/>
            <person name="Ma J."/>
        </authorList>
    </citation>
    <scope>NUCLEOTIDE SEQUENCE [LARGE SCALE GENOMIC DNA]</scope>
    <source>
        <strain evidence="3">JCM 18127</strain>
    </source>
</reference>
<dbReference type="NCBIfam" id="TIGR03083">
    <property type="entry name" value="maleylpyruvate isomerase family mycothiol-dependent enzyme"/>
    <property type="match status" value="1"/>
</dbReference>
<sequence length="227" mass="23347">MTRPGPRPADPLAIPGLPDPVLLLERALEHTRPVLAALRSTARPGLLELPTPCAAWTLGELLAHMDDGLAAFDEGADGRVDVAGSPSVPSFPSLTAAVRVDALCRRSSHLLGRWSAAPPPLTRVDGVPVPTGLVALTAALEVAVHGWDVAAAVGRPAPLAPALARDLLEVAAVLVDPADRGVRFATALPPAASADASTRLLALLGRGRSRPAATNHGVRRTGEPRAS</sequence>
<proteinExistence type="predicted"/>
<name>A0ABP8VRK5_9ACTN</name>
<evidence type="ECO:0000259" key="1">
    <source>
        <dbReference type="Pfam" id="PF11716"/>
    </source>
</evidence>
<protein>
    <recommendedName>
        <fullName evidence="1">Mycothiol-dependent maleylpyruvate isomerase metal-binding domain-containing protein</fullName>
    </recommendedName>
</protein>
<dbReference type="InterPro" id="IPR017520">
    <property type="entry name" value="CHP03086"/>
</dbReference>
<dbReference type="Proteomes" id="UP001500621">
    <property type="component" value="Unassembled WGS sequence"/>
</dbReference>
<dbReference type="NCBIfam" id="TIGR03086">
    <property type="entry name" value="TIGR03086 family metal-binding protein"/>
    <property type="match status" value="1"/>
</dbReference>
<dbReference type="SUPFAM" id="SSF109854">
    <property type="entry name" value="DinB/YfiT-like putative metalloenzymes"/>
    <property type="match status" value="1"/>
</dbReference>
<dbReference type="RefSeq" id="WP_345262118.1">
    <property type="nucleotide sequence ID" value="NZ_BAABIM010000001.1"/>
</dbReference>
<dbReference type="Gene3D" id="1.20.120.450">
    <property type="entry name" value="dinb family like domain"/>
    <property type="match status" value="1"/>
</dbReference>
<organism evidence="2 3">
    <name type="scientific">Nocardioides nanhaiensis</name>
    <dbReference type="NCBI Taxonomy" id="1476871"/>
    <lineage>
        <taxon>Bacteria</taxon>
        <taxon>Bacillati</taxon>
        <taxon>Actinomycetota</taxon>
        <taxon>Actinomycetes</taxon>
        <taxon>Propionibacteriales</taxon>
        <taxon>Nocardioidaceae</taxon>
        <taxon>Nocardioides</taxon>
    </lineage>
</organism>